<feature type="region of interest" description="Disordered" evidence="7">
    <location>
        <begin position="603"/>
        <end position="631"/>
    </location>
</feature>
<evidence type="ECO:0000259" key="10">
    <source>
        <dbReference type="Pfam" id="PF23007"/>
    </source>
</evidence>
<dbReference type="GO" id="GO:0009360">
    <property type="term" value="C:DNA polymerase III complex"/>
    <property type="evidence" value="ECO:0007669"/>
    <property type="project" value="InterPro"/>
</dbReference>
<protein>
    <submittedName>
        <fullName evidence="11">Dna polymerase iii subunit gamma</fullName>
    </submittedName>
</protein>
<dbReference type="AlphaFoldDB" id="A0A7J6VME7"/>
<accession>A0A7J6VME7</accession>
<feature type="region of interest" description="Disordered" evidence="7">
    <location>
        <begin position="790"/>
        <end position="823"/>
    </location>
</feature>
<dbReference type="InterPro" id="IPR008921">
    <property type="entry name" value="DNA_pol3_clamp-load_cplx_C"/>
</dbReference>
<feature type="compositionally biased region" description="Low complexity" evidence="7">
    <location>
        <begin position="790"/>
        <end position="801"/>
    </location>
</feature>
<feature type="region of interest" description="Disordered" evidence="7">
    <location>
        <begin position="649"/>
        <end position="669"/>
    </location>
</feature>
<feature type="compositionally biased region" description="Basic and acidic residues" evidence="7">
    <location>
        <begin position="603"/>
        <end position="623"/>
    </location>
</feature>
<dbReference type="GO" id="GO:0003887">
    <property type="term" value="F:DNA-directed DNA polymerase activity"/>
    <property type="evidence" value="ECO:0007669"/>
    <property type="project" value="InterPro"/>
</dbReference>
<evidence type="ECO:0000256" key="5">
    <source>
        <dbReference type="ARBA" id="ARBA00022840"/>
    </source>
</evidence>
<proteinExistence type="inferred from homology"/>
<dbReference type="InterPro" id="IPR050238">
    <property type="entry name" value="DNA_Rep/Repair_Clamp_Loader"/>
</dbReference>
<comment type="similarity">
    <text evidence="1">Belongs to the DnaX/STICHEL family.</text>
</comment>
<dbReference type="Gene3D" id="3.40.50.300">
    <property type="entry name" value="P-loop containing nucleotide triphosphate hydrolases"/>
    <property type="match status" value="1"/>
</dbReference>
<dbReference type="Pfam" id="PF13177">
    <property type="entry name" value="DNA_pol3_delta2"/>
    <property type="match status" value="1"/>
</dbReference>
<dbReference type="NCBIfam" id="TIGR02397">
    <property type="entry name" value="dnaX_nterm"/>
    <property type="match status" value="1"/>
</dbReference>
<dbReference type="GO" id="GO:0006261">
    <property type="term" value="P:DNA-templated DNA replication"/>
    <property type="evidence" value="ECO:0007669"/>
    <property type="project" value="TreeGrafter"/>
</dbReference>
<dbReference type="GO" id="GO:0003689">
    <property type="term" value="F:DNA clamp loader activity"/>
    <property type="evidence" value="ECO:0007669"/>
    <property type="project" value="TreeGrafter"/>
</dbReference>
<keyword evidence="3" id="KW-0547">Nucleotide-binding</keyword>
<comment type="caution">
    <text evidence="11">The sequence shown here is derived from an EMBL/GenBank/DDBJ whole genome shotgun (WGS) entry which is preliminary data.</text>
</comment>
<dbReference type="PANTHER" id="PTHR11669">
    <property type="entry name" value="REPLICATION FACTOR C / DNA POLYMERASE III GAMMA-TAU SUBUNIT"/>
    <property type="match status" value="1"/>
</dbReference>
<dbReference type="InterPro" id="IPR054506">
    <property type="entry name" value="DnaA_N-like_STI"/>
</dbReference>
<dbReference type="EMBL" id="JABWDY010030833">
    <property type="protein sequence ID" value="KAF5185335.1"/>
    <property type="molecule type" value="Genomic_DNA"/>
</dbReference>
<keyword evidence="5" id="KW-0067">ATP-binding</keyword>
<dbReference type="Proteomes" id="UP000554482">
    <property type="component" value="Unassembled WGS sequence"/>
</dbReference>
<feature type="region of interest" description="Disordered" evidence="7">
    <location>
        <begin position="521"/>
        <end position="547"/>
    </location>
</feature>
<keyword evidence="2" id="KW-0479">Metal-binding</keyword>
<feature type="domain" description="DNA polymerase III gamma subunit" evidence="8">
    <location>
        <begin position="454"/>
        <end position="555"/>
    </location>
</feature>
<dbReference type="OrthoDB" id="1906110at2759"/>
<dbReference type="GO" id="GO:0005524">
    <property type="term" value="F:ATP binding"/>
    <property type="evidence" value="ECO:0007669"/>
    <property type="project" value="UniProtKB-KW"/>
</dbReference>
<keyword evidence="6" id="KW-0175">Coiled coil</keyword>
<dbReference type="InterPro" id="IPR027417">
    <property type="entry name" value="P-loop_NTPase"/>
</dbReference>
<feature type="non-terminal residue" evidence="11">
    <location>
        <position position="1"/>
    </location>
</feature>
<name>A0A7J6VME7_THATH</name>
<feature type="domain" description="DNA polymerase III subunit gamma/tau helical lid" evidence="9">
    <location>
        <begin position="405"/>
        <end position="446"/>
    </location>
</feature>
<organism evidence="11 12">
    <name type="scientific">Thalictrum thalictroides</name>
    <name type="common">Rue-anemone</name>
    <name type="synonym">Anemone thalictroides</name>
    <dbReference type="NCBI Taxonomy" id="46969"/>
    <lineage>
        <taxon>Eukaryota</taxon>
        <taxon>Viridiplantae</taxon>
        <taxon>Streptophyta</taxon>
        <taxon>Embryophyta</taxon>
        <taxon>Tracheophyta</taxon>
        <taxon>Spermatophyta</taxon>
        <taxon>Magnoliopsida</taxon>
        <taxon>Ranunculales</taxon>
        <taxon>Ranunculaceae</taxon>
        <taxon>Thalictroideae</taxon>
        <taxon>Thalictrum</taxon>
    </lineage>
</organism>
<keyword evidence="12" id="KW-1185">Reference proteome</keyword>
<evidence type="ECO:0000256" key="4">
    <source>
        <dbReference type="ARBA" id="ARBA00022833"/>
    </source>
</evidence>
<dbReference type="SUPFAM" id="SSF48019">
    <property type="entry name" value="post-AAA+ oligomerization domain-like"/>
    <property type="match status" value="1"/>
</dbReference>
<evidence type="ECO:0000256" key="7">
    <source>
        <dbReference type="SAM" id="MobiDB-lite"/>
    </source>
</evidence>
<feature type="domain" description="STICHEL DnaA-N-like alpha-beta" evidence="10">
    <location>
        <begin position="679"/>
        <end position="759"/>
    </location>
</feature>
<dbReference type="GO" id="GO:0046872">
    <property type="term" value="F:metal ion binding"/>
    <property type="evidence" value="ECO:0007669"/>
    <property type="project" value="UniProtKB-KW"/>
</dbReference>
<dbReference type="InterPro" id="IPR022754">
    <property type="entry name" value="DNA_pol_III_gamma-3"/>
</dbReference>
<feature type="compositionally biased region" description="Polar residues" evidence="7">
    <location>
        <begin position="649"/>
        <end position="660"/>
    </location>
</feature>
<reference evidence="11 12" key="1">
    <citation type="submission" date="2020-06" db="EMBL/GenBank/DDBJ databases">
        <title>Transcriptomic and genomic resources for Thalictrum thalictroides and T. hernandezii: Facilitating candidate gene discovery in an emerging model plant lineage.</title>
        <authorList>
            <person name="Arias T."/>
            <person name="Riano-Pachon D.M."/>
            <person name="Di Stilio V.S."/>
        </authorList>
    </citation>
    <scope>NUCLEOTIDE SEQUENCE [LARGE SCALE GENOMIC DNA]</scope>
    <source>
        <strain evidence="12">cv. WT478/WT964</strain>
        <tissue evidence="11">Leaves</tissue>
    </source>
</reference>
<evidence type="ECO:0000259" key="8">
    <source>
        <dbReference type="Pfam" id="PF12169"/>
    </source>
</evidence>
<keyword evidence="4" id="KW-0862">Zinc</keyword>
<evidence type="ECO:0000256" key="2">
    <source>
        <dbReference type="ARBA" id="ARBA00022723"/>
    </source>
</evidence>
<evidence type="ECO:0000256" key="3">
    <source>
        <dbReference type="ARBA" id="ARBA00022741"/>
    </source>
</evidence>
<sequence>MAAQAVVRTQLNANANTTATSSSRINDTERSRKPMKKYKQRSSSSLSDCSINLNEGQSSITFPYPRSSSVSEPTECTQATLEARQNRSFMDKKSTSLPATSDLATSLNQLVKYPIKEESGLASLKARHNDRGISWRWLRIRKGIRTKKLISPSGRRSVNSANKQLASKEKQLQAEVLPSDDDTVNEIDPLSENISTGFSFKSDYLAQNNHQDKCKNNRNRAKAQCRSSSSLNSKCYPKLFEDIAGHEIIVKALSNAVLKEKIAPLYLFHGPSGTGKTSTAKIFSMALNCESSTHTKPCWSCRGCTRSLYIMDLCSGSRISGFERIKTLLQSTSFTQIVTGFKVFIIEECHTLMEEAWEEILTIVERGSGSAVVFVMITEDVKMVPKGISSRCQKFCFPKLKDMDITLKLAQIVAREEIEIERDALRLIISKADGSMREAENILDQLALLGSRITSSMVQQIVGLVPHNKLLDLLTTVLSADTIKTVRSTRELIATGVQPQSILSQLASLITDILSGASATATTSSAGSSKDKRLSRSGSQLSNDQSERLSQALKKLVETEKQLSSSNDQTNWVVAALLQIESEHLFNRSPTGIVLPRDFRVSSDCKPETEGRRNSTDMQRNEVPELLPRSRSRKNQHLIGRLLDQSDINKNGSGTLMRSISKTKKSPSRAVETECNLGQISNMEEVWKNMLDKVQSQYVRDFLCQQGKIASLTITSANAIVHLMFKRPEDKLAAQMSEETIANSLKTSFGCPVIVNMSLEPIQVEANEQISISTIKGKQAECCYCTQHQSSEPFLPSSESPRSQRDQVRRSGSRKSSAAAENL</sequence>
<dbReference type="Pfam" id="PF23007">
    <property type="entry name" value="DnaA_N-like_STI"/>
    <property type="match status" value="1"/>
</dbReference>
<evidence type="ECO:0000259" key="9">
    <source>
        <dbReference type="Pfam" id="PF22608"/>
    </source>
</evidence>
<dbReference type="CDD" id="cd18137">
    <property type="entry name" value="HLD_clamp_pol_III_gamma_tau"/>
    <property type="match status" value="1"/>
</dbReference>
<dbReference type="Pfam" id="PF22608">
    <property type="entry name" value="DNAX_ATPase_lid"/>
    <property type="match status" value="1"/>
</dbReference>
<evidence type="ECO:0000256" key="1">
    <source>
        <dbReference type="ARBA" id="ARBA00006360"/>
    </source>
</evidence>
<dbReference type="GO" id="GO:0005663">
    <property type="term" value="C:DNA replication factor C complex"/>
    <property type="evidence" value="ECO:0007669"/>
    <property type="project" value="TreeGrafter"/>
</dbReference>
<dbReference type="InterPro" id="IPR045085">
    <property type="entry name" value="HLD_clamp_pol_III_gamma_tau"/>
</dbReference>
<dbReference type="GO" id="GO:0003677">
    <property type="term" value="F:DNA binding"/>
    <property type="evidence" value="ECO:0007669"/>
    <property type="project" value="InterPro"/>
</dbReference>
<dbReference type="Gene3D" id="1.20.272.10">
    <property type="match status" value="1"/>
</dbReference>
<dbReference type="SUPFAM" id="SSF52540">
    <property type="entry name" value="P-loop containing nucleoside triphosphate hydrolases"/>
    <property type="match status" value="1"/>
</dbReference>
<evidence type="ECO:0000313" key="11">
    <source>
        <dbReference type="EMBL" id="KAF5185335.1"/>
    </source>
</evidence>
<dbReference type="PANTHER" id="PTHR11669:SF51">
    <property type="entry name" value="AAA+ ATPASE DOMAIN-CONTAINING PROTEIN"/>
    <property type="match status" value="1"/>
</dbReference>
<evidence type="ECO:0000313" key="12">
    <source>
        <dbReference type="Proteomes" id="UP000554482"/>
    </source>
</evidence>
<feature type="compositionally biased region" description="Low complexity" evidence="7">
    <location>
        <begin position="814"/>
        <end position="823"/>
    </location>
</feature>
<gene>
    <name evidence="11" type="ORF">FRX31_025080</name>
</gene>
<evidence type="ECO:0000256" key="6">
    <source>
        <dbReference type="ARBA" id="ARBA00023054"/>
    </source>
</evidence>
<feature type="compositionally biased region" description="Low complexity" evidence="7">
    <location>
        <begin position="12"/>
        <end position="23"/>
    </location>
</feature>
<dbReference type="InterPro" id="IPR012763">
    <property type="entry name" value="DNA_pol_III_sug/sutau_N"/>
</dbReference>
<feature type="region of interest" description="Disordered" evidence="7">
    <location>
        <begin position="1"/>
        <end position="50"/>
    </location>
</feature>
<dbReference type="GO" id="GO:0006281">
    <property type="term" value="P:DNA repair"/>
    <property type="evidence" value="ECO:0007669"/>
    <property type="project" value="TreeGrafter"/>
</dbReference>
<dbReference type="Pfam" id="PF12169">
    <property type="entry name" value="DNA_pol3_gamma3"/>
    <property type="match status" value="1"/>
</dbReference>
<dbReference type="Gene3D" id="1.10.8.60">
    <property type="match status" value="1"/>
</dbReference>
<dbReference type="FunFam" id="1.10.8.60:FF:000013">
    <property type="entry name" value="DNA polymerase III subunit gamma/tau"/>
    <property type="match status" value="1"/>
</dbReference>